<feature type="transmembrane region" description="Helical" evidence="4">
    <location>
        <begin position="172"/>
        <end position="192"/>
    </location>
</feature>
<feature type="transmembrane region" description="Helical" evidence="4">
    <location>
        <begin position="216"/>
        <end position="236"/>
    </location>
</feature>
<keyword evidence="3 4" id="KW-0472">Membrane</keyword>
<proteinExistence type="predicted"/>
<feature type="transmembrane region" description="Helical" evidence="4">
    <location>
        <begin position="311"/>
        <end position="331"/>
    </location>
</feature>
<dbReference type="AlphaFoldDB" id="A0A5B9W375"/>
<keyword evidence="1 4" id="KW-0812">Transmembrane</keyword>
<reference evidence="6 7" key="1">
    <citation type="submission" date="2019-08" db="EMBL/GenBank/DDBJ databases">
        <title>Deep-cultivation of Planctomycetes and their phenomic and genomic characterization uncovers novel biology.</title>
        <authorList>
            <person name="Wiegand S."/>
            <person name="Jogler M."/>
            <person name="Boedeker C."/>
            <person name="Pinto D."/>
            <person name="Vollmers J."/>
            <person name="Rivas-Marin E."/>
            <person name="Kohn T."/>
            <person name="Peeters S.H."/>
            <person name="Heuer A."/>
            <person name="Rast P."/>
            <person name="Oberbeckmann S."/>
            <person name="Bunk B."/>
            <person name="Jeske O."/>
            <person name="Meyerdierks A."/>
            <person name="Storesund J.E."/>
            <person name="Kallscheuer N."/>
            <person name="Luecker S."/>
            <person name="Lage O.M."/>
            <person name="Pohl T."/>
            <person name="Merkel B.J."/>
            <person name="Hornburger P."/>
            <person name="Mueller R.-W."/>
            <person name="Bruemmer F."/>
            <person name="Labrenz M."/>
            <person name="Spormann A.M."/>
            <person name="Op den Camp H."/>
            <person name="Overmann J."/>
            <person name="Amann R."/>
            <person name="Jetten M.S.M."/>
            <person name="Mascher T."/>
            <person name="Medema M.H."/>
            <person name="Devos D.P."/>
            <person name="Kaster A.-K."/>
            <person name="Ovreas L."/>
            <person name="Rohde M."/>
            <person name="Galperin M.Y."/>
            <person name="Jogler C."/>
        </authorList>
    </citation>
    <scope>NUCLEOTIDE SEQUENCE [LARGE SCALE GENOMIC DNA]</scope>
    <source>
        <strain evidence="6 7">OJF2</strain>
    </source>
</reference>
<dbReference type="OrthoDB" id="9770492at2"/>
<feature type="transmembrane region" description="Helical" evidence="4">
    <location>
        <begin position="371"/>
        <end position="390"/>
    </location>
</feature>
<dbReference type="PANTHER" id="PTHR43129:SF1">
    <property type="entry name" value="FOSMIDOMYCIN RESISTANCE PROTEIN"/>
    <property type="match status" value="1"/>
</dbReference>
<feature type="transmembrane region" description="Helical" evidence="4">
    <location>
        <begin position="285"/>
        <end position="305"/>
    </location>
</feature>
<feature type="transmembrane region" description="Helical" evidence="4">
    <location>
        <begin position="256"/>
        <end position="273"/>
    </location>
</feature>
<feature type="transmembrane region" description="Helical" evidence="4">
    <location>
        <begin position="343"/>
        <end position="365"/>
    </location>
</feature>
<dbReference type="InterPro" id="IPR036259">
    <property type="entry name" value="MFS_trans_sf"/>
</dbReference>
<dbReference type="InterPro" id="IPR020846">
    <property type="entry name" value="MFS_dom"/>
</dbReference>
<dbReference type="GO" id="GO:0022857">
    <property type="term" value="F:transmembrane transporter activity"/>
    <property type="evidence" value="ECO:0007669"/>
    <property type="project" value="InterPro"/>
</dbReference>
<feature type="domain" description="Major facilitator superfamily (MFS) profile" evidence="5">
    <location>
        <begin position="17"/>
        <end position="396"/>
    </location>
</feature>
<dbReference type="Proteomes" id="UP000324233">
    <property type="component" value="Chromosome"/>
</dbReference>
<evidence type="ECO:0000313" key="6">
    <source>
        <dbReference type="EMBL" id="QEH34707.1"/>
    </source>
</evidence>
<evidence type="ECO:0000313" key="7">
    <source>
        <dbReference type="Proteomes" id="UP000324233"/>
    </source>
</evidence>
<gene>
    <name evidence="6" type="primary">fsr</name>
    <name evidence="6" type="ORF">OJF2_32490</name>
</gene>
<keyword evidence="2 4" id="KW-1133">Transmembrane helix</keyword>
<dbReference type="Pfam" id="PF07690">
    <property type="entry name" value="MFS_1"/>
    <property type="match status" value="1"/>
</dbReference>
<organism evidence="6 7">
    <name type="scientific">Aquisphaera giovannonii</name>
    <dbReference type="NCBI Taxonomy" id="406548"/>
    <lineage>
        <taxon>Bacteria</taxon>
        <taxon>Pseudomonadati</taxon>
        <taxon>Planctomycetota</taxon>
        <taxon>Planctomycetia</taxon>
        <taxon>Isosphaerales</taxon>
        <taxon>Isosphaeraceae</taxon>
        <taxon>Aquisphaera</taxon>
    </lineage>
</organism>
<protein>
    <submittedName>
        <fullName evidence="6">Fosmidomycin resistance protein</fullName>
    </submittedName>
</protein>
<dbReference type="SUPFAM" id="SSF103473">
    <property type="entry name" value="MFS general substrate transporter"/>
    <property type="match status" value="1"/>
</dbReference>
<feature type="transmembrane region" description="Helical" evidence="4">
    <location>
        <begin position="104"/>
        <end position="122"/>
    </location>
</feature>
<dbReference type="GO" id="GO:0005886">
    <property type="term" value="C:plasma membrane"/>
    <property type="evidence" value="ECO:0007669"/>
    <property type="project" value="TreeGrafter"/>
</dbReference>
<keyword evidence="7" id="KW-1185">Reference proteome</keyword>
<dbReference type="Gene3D" id="1.20.1250.20">
    <property type="entry name" value="MFS general substrate transporter like domains"/>
    <property type="match status" value="2"/>
</dbReference>
<dbReference type="KEGG" id="agv:OJF2_32490"/>
<dbReference type="InterPro" id="IPR011701">
    <property type="entry name" value="MFS"/>
</dbReference>
<feature type="transmembrane region" description="Helical" evidence="4">
    <location>
        <begin position="143"/>
        <end position="166"/>
    </location>
</feature>
<dbReference type="PANTHER" id="PTHR43129">
    <property type="entry name" value="FOSMIDOMYCIN RESISTANCE PROTEIN"/>
    <property type="match status" value="1"/>
</dbReference>
<evidence type="ECO:0000256" key="1">
    <source>
        <dbReference type="ARBA" id="ARBA00022692"/>
    </source>
</evidence>
<evidence type="ECO:0000259" key="5">
    <source>
        <dbReference type="PROSITE" id="PS50850"/>
    </source>
</evidence>
<evidence type="ECO:0000256" key="3">
    <source>
        <dbReference type="ARBA" id="ARBA00023136"/>
    </source>
</evidence>
<evidence type="ECO:0000256" key="4">
    <source>
        <dbReference type="SAM" id="Phobius"/>
    </source>
</evidence>
<evidence type="ECO:0000256" key="2">
    <source>
        <dbReference type="ARBA" id="ARBA00022989"/>
    </source>
</evidence>
<dbReference type="CDD" id="cd17478">
    <property type="entry name" value="MFS_FsR"/>
    <property type="match status" value="1"/>
</dbReference>
<feature type="transmembrane region" description="Helical" evidence="4">
    <location>
        <begin position="79"/>
        <end position="98"/>
    </location>
</feature>
<dbReference type="RefSeq" id="WP_148594593.1">
    <property type="nucleotide sequence ID" value="NZ_CP042997.1"/>
</dbReference>
<dbReference type="EMBL" id="CP042997">
    <property type="protein sequence ID" value="QEH34707.1"/>
    <property type="molecule type" value="Genomic_DNA"/>
</dbReference>
<name>A0A5B9W375_9BACT</name>
<dbReference type="PROSITE" id="PS50850">
    <property type="entry name" value="MFS"/>
    <property type="match status" value="1"/>
</dbReference>
<accession>A0A5B9W375</accession>
<sequence>MIAETAERRAEATTFAVLVSLSVSHLLNDTIQSLIAAVYPVLKESYALSFTQIGLITLAFQCTASLLQPIVGQFTDRRPQPFSLVLGMGVTLVGLLLLSVAGRFSTILLAAALVGVGSAVFHPEASRMARMASGGRHGLAQSLFQVGGNGGSALGPLLAAFIVDPWGQRSLAWFSVAAVAAMLILGRVGAWYRDHLAERAARKAVTAASPVSPRRVAFAVGILLCLIFSKYFYLASLTSYYTLYLIETFGIRVADAQLRLFVFLGSVAAGTFLGGPIGDRIGFKAVIWGSILGVLPFTLALPHVGLTWTTVLTIPIGLILASAFSAIMVYAQELMPSRVGMVAGLFFGFAFGMGGAGAAILGWLADQTSIGFVYRVCAFLPMIGLLTAFLPNLRRPS</sequence>